<feature type="binding site" evidence="4">
    <location>
        <position position="58"/>
    </location>
    <ligand>
        <name>substrate</name>
    </ligand>
</feature>
<keyword evidence="5" id="KW-0460">Magnesium</keyword>
<keyword evidence="5" id="KW-0479">Metal-binding</keyword>
<comment type="cofactor">
    <cofactor evidence="5">
        <name>Mg(2+)</name>
        <dbReference type="ChEBI" id="CHEBI:18420"/>
    </cofactor>
</comment>
<evidence type="ECO:0000313" key="6">
    <source>
        <dbReference type="EMBL" id="RED98877.1"/>
    </source>
</evidence>
<dbReference type="GO" id="GO:0009396">
    <property type="term" value="P:folic acid-containing compound biosynthetic process"/>
    <property type="evidence" value="ECO:0007669"/>
    <property type="project" value="TreeGrafter"/>
</dbReference>
<proteinExistence type="inferred from homology"/>
<dbReference type="Pfam" id="PF01812">
    <property type="entry name" value="5-FTHF_cyc-lig"/>
    <property type="match status" value="1"/>
</dbReference>
<comment type="caution">
    <text evidence="6">The sequence shown here is derived from an EMBL/GenBank/DDBJ whole genome shotgun (WGS) entry which is preliminary data.</text>
</comment>
<feature type="binding site" evidence="4">
    <location>
        <position position="51"/>
    </location>
    <ligand>
        <name>substrate</name>
    </ligand>
</feature>
<dbReference type="PANTHER" id="PTHR23407">
    <property type="entry name" value="ATPASE INHIBITOR/5-FORMYLTETRAHYDROFOLATE CYCLO-LIGASE"/>
    <property type="match status" value="1"/>
</dbReference>
<dbReference type="InterPro" id="IPR024185">
    <property type="entry name" value="FTHF_cligase-like_sf"/>
</dbReference>
<dbReference type="Proteomes" id="UP000256779">
    <property type="component" value="Unassembled WGS sequence"/>
</dbReference>
<dbReference type="GO" id="GO:0046872">
    <property type="term" value="F:metal ion binding"/>
    <property type="evidence" value="ECO:0007669"/>
    <property type="project" value="UniProtKB-KW"/>
</dbReference>
<comment type="catalytic activity">
    <reaction evidence="5">
        <text>(6S)-5-formyl-5,6,7,8-tetrahydrofolate + ATP = (6R)-5,10-methenyltetrahydrofolate + ADP + phosphate</text>
        <dbReference type="Rhea" id="RHEA:10488"/>
        <dbReference type="ChEBI" id="CHEBI:30616"/>
        <dbReference type="ChEBI" id="CHEBI:43474"/>
        <dbReference type="ChEBI" id="CHEBI:57455"/>
        <dbReference type="ChEBI" id="CHEBI:57457"/>
        <dbReference type="ChEBI" id="CHEBI:456216"/>
        <dbReference type="EC" id="6.3.3.2"/>
    </reaction>
</comment>
<dbReference type="PIRSF" id="PIRSF006806">
    <property type="entry name" value="FTHF_cligase"/>
    <property type="match status" value="1"/>
</dbReference>
<evidence type="ECO:0000313" key="7">
    <source>
        <dbReference type="Proteomes" id="UP000256779"/>
    </source>
</evidence>
<protein>
    <recommendedName>
        <fullName evidence="5">5-formyltetrahydrofolate cyclo-ligase</fullName>
        <ecNumber evidence="5">6.3.3.2</ecNumber>
    </recommendedName>
</protein>
<feature type="binding site" evidence="4">
    <location>
        <begin position="135"/>
        <end position="143"/>
    </location>
    <ligand>
        <name>ATP</name>
        <dbReference type="ChEBI" id="CHEBI:30616"/>
    </ligand>
</feature>
<gene>
    <name evidence="6" type="ORF">C7460_10969</name>
</gene>
<feature type="binding site" evidence="4">
    <location>
        <begin position="5"/>
        <end position="9"/>
    </location>
    <ligand>
        <name>ATP</name>
        <dbReference type="ChEBI" id="CHEBI:30616"/>
    </ligand>
</feature>
<dbReference type="RefSeq" id="WP_115868182.1">
    <property type="nucleotide sequence ID" value="NZ_QREG01000009.1"/>
</dbReference>
<sequence length="193" mass="22012">MTDAKTKIRKGSLYNRRMLDRNVYDARTAAVTQRAISYLLAHQAKCVHLFLPIARNNEFDTWPLLKHLVSEGIKVVVSATDFERETMNHFIYTDDLVFEEDRFAIPTPKSGRTANVMEIDTVLIPLLAADKKGNRIGYGKGYYDRLLAEMSPEVLKIGVSLSPPFDEFPFVESHDVAMDVLVTPYETIETRKQ</sequence>
<keyword evidence="2 4" id="KW-0547">Nucleotide-binding</keyword>
<comment type="similarity">
    <text evidence="1 5">Belongs to the 5-formyltetrahydrofolate cyclo-ligase family.</text>
</comment>
<organism evidence="6 7">
    <name type="scientific">Marinoscillum furvescens DSM 4134</name>
    <dbReference type="NCBI Taxonomy" id="1122208"/>
    <lineage>
        <taxon>Bacteria</taxon>
        <taxon>Pseudomonadati</taxon>
        <taxon>Bacteroidota</taxon>
        <taxon>Cytophagia</taxon>
        <taxon>Cytophagales</taxon>
        <taxon>Reichenbachiellaceae</taxon>
        <taxon>Marinoscillum</taxon>
    </lineage>
</organism>
<dbReference type="Gene3D" id="3.40.50.10420">
    <property type="entry name" value="NagB/RpiA/CoA transferase-like"/>
    <property type="match status" value="1"/>
</dbReference>
<dbReference type="InterPro" id="IPR002698">
    <property type="entry name" value="FTHF_cligase"/>
</dbReference>
<dbReference type="GO" id="GO:0035999">
    <property type="term" value="P:tetrahydrofolate interconversion"/>
    <property type="evidence" value="ECO:0007669"/>
    <property type="project" value="TreeGrafter"/>
</dbReference>
<evidence type="ECO:0000256" key="3">
    <source>
        <dbReference type="ARBA" id="ARBA00022840"/>
    </source>
</evidence>
<dbReference type="EMBL" id="QREG01000009">
    <property type="protein sequence ID" value="RED98877.1"/>
    <property type="molecule type" value="Genomic_DNA"/>
</dbReference>
<dbReference type="AlphaFoldDB" id="A0A3D9L4L0"/>
<dbReference type="GO" id="GO:0005524">
    <property type="term" value="F:ATP binding"/>
    <property type="evidence" value="ECO:0007669"/>
    <property type="project" value="UniProtKB-KW"/>
</dbReference>
<reference evidence="6 7" key="1">
    <citation type="submission" date="2018-07" db="EMBL/GenBank/DDBJ databases">
        <title>Genomic Encyclopedia of Type Strains, Phase IV (KMG-IV): sequencing the most valuable type-strain genomes for metagenomic binning, comparative biology and taxonomic classification.</title>
        <authorList>
            <person name="Goeker M."/>
        </authorList>
    </citation>
    <scope>NUCLEOTIDE SEQUENCE [LARGE SCALE GENOMIC DNA]</scope>
    <source>
        <strain evidence="6 7">DSM 4134</strain>
    </source>
</reference>
<dbReference type="GO" id="GO:0030272">
    <property type="term" value="F:5-formyltetrahydrofolate cyclo-ligase activity"/>
    <property type="evidence" value="ECO:0007669"/>
    <property type="project" value="UniProtKB-EC"/>
</dbReference>
<keyword evidence="6" id="KW-0436">Ligase</keyword>
<dbReference type="NCBIfam" id="TIGR02727">
    <property type="entry name" value="MTHFS_bact"/>
    <property type="match status" value="1"/>
</dbReference>
<dbReference type="OrthoDB" id="9801938at2"/>
<evidence type="ECO:0000256" key="5">
    <source>
        <dbReference type="RuleBase" id="RU361279"/>
    </source>
</evidence>
<keyword evidence="7" id="KW-1185">Reference proteome</keyword>
<name>A0A3D9L4L0_MARFU</name>
<dbReference type="InterPro" id="IPR037171">
    <property type="entry name" value="NagB/RpiA_transferase-like"/>
</dbReference>
<dbReference type="SUPFAM" id="SSF100950">
    <property type="entry name" value="NagB/RpiA/CoA transferase-like"/>
    <property type="match status" value="1"/>
</dbReference>
<dbReference type="PANTHER" id="PTHR23407:SF1">
    <property type="entry name" value="5-FORMYLTETRAHYDROFOLATE CYCLO-LIGASE"/>
    <property type="match status" value="1"/>
</dbReference>
<evidence type="ECO:0000256" key="4">
    <source>
        <dbReference type="PIRSR" id="PIRSR006806-1"/>
    </source>
</evidence>
<evidence type="ECO:0000256" key="1">
    <source>
        <dbReference type="ARBA" id="ARBA00010638"/>
    </source>
</evidence>
<dbReference type="EC" id="6.3.3.2" evidence="5"/>
<accession>A0A3D9L4L0</accession>
<evidence type="ECO:0000256" key="2">
    <source>
        <dbReference type="ARBA" id="ARBA00022741"/>
    </source>
</evidence>
<keyword evidence="3 4" id="KW-0067">ATP-binding</keyword>